<dbReference type="EMBL" id="MN739162">
    <property type="protein sequence ID" value="QHS91515.1"/>
    <property type="molecule type" value="Genomic_DNA"/>
</dbReference>
<organism evidence="1">
    <name type="scientific">viral metagenome</name>
    <dbReference type="NCBI Taxonomy" id="1070528"/>
    <lineage>
        <taxon>unclassified sequences</taxon>
        <taxon>metagenomes</taxon>
        <taxon>organismal metagenomes</taxon>
    </lineage>
</organism>
<name>A0A6C0BGP1_9ZZZZ</name>
<sequence length="80" mass="9368">MDYTCQHCGANLDEGDIFEYYLKVYEGDRVKALQSARLHGWSETDKIHFNRSVIVQPDRDPQYVICPECKKKNPFNNSNK</sequence>
<accession>A0A6C0BGP1</accession>
<dbReference type="AlphaFoldDB" id="A0A6C0BGP1"/>
<reference evidence="1" key="1">
    <citation type="journal article" date="2020" name="Nature">
        <title>Giant virus diversity and host interactions through global metagenomics.</title>
        <authorList>
            <person name="Schulz F."/>
            <person name="Roux S."/>
            <person name="Paez-Espino D."/>
            <person name="Jungbluth S."/>
            <person name="Walsh D.A."/>
            <person name="Denef V.J."/>
            <person name="McMahon K.D."/>
            <person name="Konstantinidis K.T."/>
            <person name="Eloe-Fadrosh E.A."/>
            <person name="Kyrpides N.C."/>
            <person name="Woyke T."/>
        </authorList>
    </citation>
    <scope>NUCLEOTIDE SEQUENCE</scope>
    <source>
        <strain evidence="1">GVMAG-M-3300013006-15</strain>
    </source>
</reference>
<protein>
    <submittedName>
        <fullName evidence="1">Uncharacterized protein</fullName>
    </submittedName>
</protein>
<evidence type="ECO:0000313" key="1">
    <source>
        <dbReference type="EMBL" id="QHS91515.1"/>
    </source>
</evidence>
<proteinExistence type="predicted"/>